<evidence type="ECO:0000313" key="8">
    <source>
        <dbReference type="EMBL" id="MDS1114431.1"/>
    </source>
</evidence>
<dbReference type="EMBL" id="JAVLUS010000008">
    <property type="protein sequence ID" value="MDS1114431.1"/>
    <property type="molecule type" value="Genomic_DNA"/>
</dbReference>
<dbReference type="InterPro" id="IPR045851">
    <property type="entry name" value="AMP-bd_C_sf"/>
</dbReference>
<evidence type="ECO:0000256" key="4">
    <source>
        <dbReference type="ARBA" id="ARBA00022840"/>
    </source>
</evidence>
<dbReference type="Pfam" id="PF13193">
    <property type="entry name" value="AMP-binding_C"/>
    <property type="match status" value="1"/>
</dbReference>
<evidence type="ECO:0000313" key="9">
    <source>
        <dbReference type="Proteomes" id="UP001265083"/>
    </source>
</evidence>
<dbReference type="NCBIfam" id="NF006134">
    <property type="entry name" value="PRK08279.1"/>
    <property type="match status" value="1"/>
</dbReference>
<feature type="region of interest" description="Disordered" evidence="5">
    <location>
        <begin position="1"/>
        <end position="31"/>
    </location>
</feature>
<evidence type="ECO:0000256" key="3">
    <source>
        <dbReference type="ARBA" id="ARBA00022741"/>
    </source>
</evidence>
<keyword evidence="4" id="KW-0067">ATP-binding</keyword>
<reference evidence="8 9" key="1">
    <citation type="submission" date="2023-08" db="EMBL/GenBank/DDBJ databases">
        <title>Bioegradation of LLDPE and BLDPE plastic by marine bacteria from coast plastic debris.</title>
        <authorList>
            <person name="Rong Z."/>
        </authorList>
    </citation>
    <scope>NUCLEOTIDE SEQUENCE [LARGE SCALE GENOMIC DNA]</scope>
    <source>
        <strain evidence="8 9">Z-2</strain>
    </source>
</reference>
<organism evidence="8 9">
    <name type="scientific">Gordonia westfalica</name>
    <dbReference type="NCBI Taxonomy" id="158898"/>
    <lineage>
        <taxon>Bacteria</taxon>
        <taxon>Bacillati</taxon>
        <taxon>Actinomycetota</taxon>
        <taxon>Actinomycetes</taxon>
        <taxon>Mycobacteriales</taxon>
        <taxon>Gordoniaceae</taxon>
        <taxon>Gordonia</taxon>
    </lineage>
</organism>
<protein>
    <submittedName>
        <fullName evidence="8">Long-chain-acyl-CoA synthetase</fullName>
        <ecNumber evidence="8">6.2.1.3</ecNumber>
    </submittedName>
</protein>
<dbReference type="Gene3D" id="3.40.50.12780">
    <property type="entry name" value="N-terminal domain of ligase-like"/>
    <property type="match status" value="1"/>
</dbReference>
<dbReference type="GO" id="GO:0004467">
    <property type="term" value="F:long-chain fatty acid-CoA ligase activity"/>
    <property type="evidence" value="ECO:0007669"/>
    <property type="project" value="UniProtKB-EC"/>
</dbReference>
<dbReference type="PROSITE" id="PS00455">
    <property type="entry name" value="AMP_BINDING"/>
    <property type="match status" value="1"/>
</dbReference>
<dbReference type="PANTHER" id="PTHR43107">
    <property type="entry name" value="LONG-CHAIN FATTY ACID TRANSPORT PROTEIN"/>
    <property type="match status" value="1"/>
</dbReference>
<feature type="compositionally biased region" description="Basic and acidic residues" evidence="5">
    <location>
        <begin position="1"/>
        <end position="15"/>
    </location>
</feature>
<keyword evidence="3" id="KW-0547">Nucleotide-binding</keyword>
<evidence type="ECO:0000256" key="5">
    <source>
        <dbReference type="SAM" id="MobiDB-lite"/>
    </source>
</evidence>
<dbReference type="PANTHER" id="PTHR43107:SF15">
    <property type="entry name" value="FATTY ACID TRANSPORT PROTEIN 3, ISOFORM A"/>
    <property type="match status" value="1"/>
</dbReference>
<dbReference type="SUPFAM" id="SSF56801">
    <property type="entry name" value="Acetyl-CoA synthetase-like"/>
    <property type="match status" value="1"/>
</dbReference>
<dbReference type="InterPro" id="IPR020845">
    <property type="entry name" value="AMP-binding_CS"/>
</dbReference>
<comment type="caution">
    <text evidence="8">The sequence shown here is derived from an EMBL/GenBank/DDBJ whole genome shotgun (WGS) entry which is preliminary data.</text>
</comment>
<feature type="compositionally biased region" description="Polar residues" evidence="5">
    <location>
        <begin position="17"/>
        <end position="28"/>
    </location>
</feature>
<gene>
    <name evidence="8" type="ORF">RD149_11715</name>
</gene>
<feature type="domain" description="AMP-dependent synthetase/ligase" evidence="6">
    <location>
        <begin position="73"/>
        <end position="401"/>
    </location>
</feature>
<feature type="domain" description="AMP-binding enzyme C-terminal" evidence="7">
    <location>
        <begin position="490"/>
        <end position="566"/>
    </location>
</feature>
<evidence type="ECO:0000256" key="2">
    <source>
        <dbReference type="ARBA" id="ARBA00022598"/>
    </source>
</evidence>
<dbReference type="InterPro" id="IPR025110">
    <property type="entry name" value="AMP-bd_C"/>
</dbReference>
<dbReference type="InterPro" id="IPR000873">
    <property type="entry name" value="AMP-dep_synth/lig_dom"/>
</dbReference>
<dbReference type="Proteomes" id="UP001265083">
    <property type="component" value="Unassembled WGS sequence"/>
</dbReference>
<evidence type="ECO:0000256" key="1">
    <source>
        <dbReference type="ARBA" id="ARBA00006432"/>
    </source>
</evidence>
<dbReference type="Gene3D" id="3.30.300.30">
    <property type="match status" value="1"/>
</dbReference>
<dbReference type="EC" id="6.2.1.3" evidence="8"/>
<keyword evidence="9" id="KW-1185">Reference proteome</keyword>
<comment type="similarity">
    <text evidence="1">Belongs to the ATP-dependent AMP-binding enzyme family.</text>
</comment>
<dbReference type="Pfam" id="PF00501">
    <property type="entry name" value="AMP-binding"/>
    <property type="match status" value="1"/>
</dbReference>
<evidence type="ECO:0000259" key="7">
    <source>
        <dbReference type="Pfam" id="PF13193"/>
    </source>
</evidence>
<evidence type="ECO:0000259" key="6">
    <source>
        <dbReference type="Pfam" id="PF00501"/>
    </source>
</evidence>
<accession>A0ABU2GSJ6</accession>
<keyword evidence="2 8" id="KW-0436">Ligase</keyword>
<proteinExistence type="inferred from homology"/>
<name>A0ABU2GSJ6_9ACTN</name>
<dbReference type="RefSeq" id="WP_310950575.1">
    <property type="nucleotide sequence ID" value="NZ_JAVLUS010000008.1"/>
</dbReference>
<dbReference type="InterPro" id="IPR042099">
    <property type="entry name" value="ANL_N_sf"/>
</dbReference>
<sequence length="614" mass="66890">MSPDIQRKDVQKDATTDDSSNGSPSNDAVKTVGVGDLLRGVVKMAPHATGMIKHAPGLIRRPPEAKKTIGSVFQKHASAHPDRPFVRFEGRTTTYGEANRRVNRYAAVLSEAGVGKGDVVALLSKNNTTDLLLMLATVKLGAIAGMLNYNQRGDVLEHSVKLLGAKVLVHDPDCAEAFESIPESALPEHVYDFAEFDAAAEGKPDADPEITAQLPASTKAFYIFTSGTTGMPKASVMSHNRWLASFSGIGGLAVRLRHSDTLYVPLPLYHNNALSVSLSSVLASGACFAIGRSFSASKFWDDVILNRATAFCYIGELCRYLLAQPEKPTDRQHSVHTVVGNGMRPDIWDEFRERFGVDRVVEFYGASELNLAFVNAFTVDKTAGFCPLPYKIVEYDEEGNPKRNADGRLTQVGRGGTGLLLAQISDRVPVDGYTDEEETEKKIVRDAFKKGDAYFNSGDLVRDQGFAHIAFVDRLGDTFRWKGENVATTEVEGAVDSHGAVAQSVAYGVEVSGTDGRAGMVAIKLREGADLDPKHLAEHLYDALPSYAVPLFVRIVEDFEQTSTFKNRKVELRKEGYADADSGQIYVLVGKEKGYVEYYEDYADDVAAAKVPKG</sequence>